<reference evidence="1 2" key="1">
    <citation type="submission" date="2018-08" db="EMBL/GenBank/DDBJ databases">
        <title>Acidipila sp. 4G-K13, an acidobacterium isolated from forest soil.</title>
        <authorList>
            <person name="Gao Z.-H."/>
            <person name="Qiu L.-H."/>
        </authorList>
    </citation>
    <scope>NUCLEOTIDE SEQUENCE [LARGE SCALE GENOMIC DNA]</scope>
    <source>
        <strain evidence="1 2">4G-K13</strain>
    </source>
</reference>
<organism evidence="1 2">
    <name type="scientific">Paracidobacterium acidisoli</name>
    <dbReference type="NCBI Taxonomy" id="2303751"/>
    <lineage>
        <taxon>Bacteria</taxon>
        <taxon>Pseudomonadati</taxon>
        <taxon>Acidobacteriota</taxon>
        <taxon>Terriglobia</taxon>
        <taxon>Terriglobales</taxon>
        <taxon>Acidobacteriaceae</taxon>
        <taxon>Paracidobacterium</taxon>
    </lineage>
</organism>
<proteinExistence type="predicted"/>
<dbReference type="InterPro" id="IPR023214">
    <property type="entry name" value="HAD_sf"/>
</dbReference>
<evidence type="ECO:0000313" key="1">
    <source>
        <dbReference type="EMBL" id="RFU15525.1"/>
    </source>
</evidence>
<dbReference type="AlphaFoldDB" id="A0A372IKZ0"/>
<dbReference type="SFLD" id="SFLDG01129">
    <property type="entry name" value="C1.5:_HAD__Beta-PGM__Phosphata"/>
    <property type="match status" value="1"/>
</dbReference>
<dbReference type="SFLD" id="SFLDS00003">
    <property type="entry name" value="Haloacid_Dehalogenase"/>
    <property type="match status" value="1"/>
</dbReference>
<evidence type="ECO:0000313" key="2">
    <source>
        <dbReference type="Proteomes" id="UP000264702"/>
    </source>
</evidence>
<dbReference type="Gene3D" id="1.10.150.240">
    <property type="entry name" value="Putative phosphatase, domain 2"/>
    <property type="match status" value="1"/>
</dbReference>
<dbReference type="Proteomes" id="UP000264702">
    <property type="component" value="Unassembled WGS sequence"/>
</dbReference>
<accession>A0A372IKZ0</accession>
<dbReference type="NCBIfam" id="TIGR01509">
    <property type="entry name" value="HAD-SF-IA-v3"/>
    <property type="match status" value="1"/>
</dbReference>
<dbReference type="InterPro" id="IPR036412">
    <property type="entry name" value="HAD-like_sf"/>
</dbReference>
<keyword evidence="1" id="KW-0378">Hydrolase</keyword>
<name>A0A372IKZ0_9BACT</name>
<gene>
    <name evidence="1" type="ORF">D0Y96_17920</name>
</gene>
<dbReference type="InterPro" id="IPR006439">
    <property type="entry name" value="HAD-SF_hydro_IA"/>
</dbReference>
<dbReference type="PANTHER" id="PTHR43481">
    <property type="entry name" value="FRUCTOSE-1-PHOSPHATE PHOSPHATASE"/>
    <property type="match status" value="1"/>
</dbReference>
<dbReference type="SUPFAM" id="SSF56784">
    <property type="entry name" value="HAD-like"/>
    <property type="match status" value="1"/>
</dbReference>
<dbReference type="GO" id="GO:0050308">
    <property type="term" value="F:sugar-phosphatase activity"/>
    <property type="evidence" value="ECO:0007669"/>
    <property type="project" value="TreeGrafter"/>
</dbReference>
<sequence length="230" mass="24941">MKITLRGILFDMDGVLVSSIGSVERSWTKWAAMRGIDPAFAIHTAHGRRAIESVRFLRPDLDDDAELKIIEDFEVADAEDVNILDGVREIITALPQKYWTVVTSATERLARSRMAHGGVPVPERIVTADMVTYGKPNPEPYLRGAEILGVPPSECLVIEDAASGAKAGHAAGCKVLATLFSHSLESLTAADWIVPSLKDVRVRVIGDAVEVEFEPVEREIAVAADSALRG</sequence>
<comment type="caution">
    <text evidence="1">The sequence shown here is derived from an EMBL/GenBank/DDBJ whole genome shotgun (WGS) entry which is preliminary data.</text>
</comment>
<protein>
    <submittedName>
        <fullName evidence="1">HAD family hydrolase</fullName>
    </submittedName>
</protein>
<dbReference type="EMBL" id="QVQT01000006">
    <property type="protein sequence ID" value="RFU15525.1"/>
    <property type="molecule type" value="Genomic_DNA"/>
</dbReference>
<dbReference type="PANTHER" id="PTHR43481:SF4">
    <property type="entry name" value="GLYCEROL-1-PHOSPHATE PHOSPHOHYDROLASE 1-RELATED"/>
    <property type="match status" value="1"/>
</dbReference>
<dbReference type="Gene3D" id="3.40.50.1000">
    <property type="entry name" value="HAD superfamily/HAD-like"/>
    <property type="match status" value="1"/>
</dbReference>
<dbReference type="InterPro" id="IPR051806">
    <property type="entry name" value="HAD-like_SPP"/>
</dbReference>
<dbReference type="OrthoDB" id="9797743at2"/>
<dbReference type="RefSeq" id="WP_117302604.1">
    <property type="nucleotide sequence ID" value="NZ_QVQT02000006.1"/>
</dbReference>
<dbReference type="InterPro" id="IPR023198">
    <property type="entry name" value="PGP-like_dom2"/>
</dbReference>
<dbReference type="Pfam" id="PF00702">
    <property type="entry name" value="Hydrolase"/>
    <property type="match status" value="1"/>
</dbReference>
<dbReference type="PRINTS" id="PR00413">
    <property type="entry name" value="HADHALOGNASE"/>
</dbReference>
<keyword evidence="2" id="KW-1185">Reference proteome</keyword>